<name>A0ABQ3SCE6_9ACTN</name>
<dbReference type="EMBL" id="BNEB01000006">
    <property type="protein sequence ID" value="GHI65769.1"/>
    <property type="molecule type" value="Genomic_DNA"/>
</dbReference>
<dbReference type="RefSeq" id="WP_229901577.1">
    <property type="nucleotide sequence ID" value="NZ_BMSI01000021.1"/>
</dbReference>
<proteinExistence type="predicted"/>
<comment type="caution">
    <text evidence="2">The sequence shown here is derived from an EMBL/GenBank/DDBJ whole genome shotgun (WGS) entry which is preliminary data.</text>
</comment>
<dbReference type="Pfam" id="PF19746">
    <property type="entry name" value="DUF6233"/>
    <property type="match status" value="1"/>
</dbReference>
<dbReference type="GeneID" id="91475171"/>
<evidence type="ECO:0000256" key="1">
    <source>
        <dbReference type="SAM" id="MobiDB-lite"/>
    </source>
</evidence>
<evidence type="ECO:0000313" key="2">
    <source>
        <dbReference type="EMBL" id="GHI65769.1"/>
    </source>
</evidence>
<sequence>MFDDLPPDLERLHTLRVWHAMWLARIDAKIAEVRKRQTETERGRARRPRPPEWTVELGIGAGRPPVQVHAGDCYAAGRRRRAVDRDEARRLLADGLRACIHCRPDTRLNVIDLSDGPTLAPALMAPEGHRRCTPLPHRRSPNPTRPL</sequence>
<protein>
    <submittedName>
        <fullName evidence="2">Uncharacterized protein</fullName>
    </submittedName>
</protein>
<feature type="region of interest" description="Disordered" evidence="1">
    <location>
        <begin position="37"/>
        <end position="59"/>
    </location>
</feature>
<feature type="region of interest" description="Disordered" evidence="1">
    <location>
        <begin position="127"/>
        <end position="147"/>
    </location>
</feature>
<keyword evidence="3" id="KW-1185">Reference proteome</keyword>
<accession>A0ABQ3SCE6</accession>
<dbReference type="InterPro" id="IPR046200">
    <property type="entry name" value="DUF6233"/>
</dbReference>
<gene>
    <name evidence="2" type="ORF">Saso_74190</name>
</gene>
<dbReference type="Proteomes" id="UP000649259">
    <property type="component" value="Unassembled WGS sequence"/>
</dbReference>
<reference evidence="3" key="1">
    <citation type="submission" date="2023-07" db="EMBL/GenBank/DDBJ databases">
        <title>Whole genome shotgun sequence of Streptomyces cacaoi subsp. asoensis NBRC 13813.</title>
        <authorList>
            <person name="Komaki H."/>
            <person name="Tamura T."/>
        </authorList>
    </citation>
    <scope>NUCLEOTIDE SEQUENCE [LARGE SCALE GENOMIC DNA]</scope>
    <source>
        <strain evidence="3">NBRC 13813</strain>
    </source>
</reference>
<organism evidence="2 3">
    <name type="scientific">Streptomyces asoensis</name>
    <dbReference type="NCBI Taxonomy" id="249586"/>
    <lineage>
        <taxon>Bacteria</taxon>
        <taxon>Bacillati</taxon>
        <taxon>Actinomycetota</taxon>
        <taxon>Actinomycetes</taxon>
        <taxon>Kitasatosporales</taxon>
        <taxon>Streptomycetaceae</taxon>
        <taxon>Streptomyces</taxon>
    </lineage>
</organism>
<evidence type="ECO:0000313" key="3">
    <source>
        <dbReference type="Proteomes" id="UP000649259"/>
    </source>
</evidence>